<dbReference type="EMBL" id="BAFH01000004">
    <property type="protein sequence ID" value="GAB63370.1"/>
    <property type="molecule type" value="Genomic_DNA"/>
</dbReference>
<protein>
    <recommendedName>
        <fullName evidence="3">Cytochrome c</fullName>
    </recommendedName>
</protein>
<comment type="caution">
    <text evidence="1">The sequence shown here is derived from an EMBL/GenBank/DDBJ whole genome shotgun (WGS) entry which is preliminary data.</text>
</comment>
<reference evidence="1 2" key="1">
    <citation type="journal article" date="2012" name="FEBS Lett.">
        <title>Anammox organism KSU-1 expresses a NirK-type copper-containing nitrite reductase instead of a NirS-type with cytochrome cd1.</title>
        <authorList>
            <person name="Hira D."/>
            <person name="Toh H."/>
            <person name="Migita C.T."/>
            <person name="Okubo H."/>
            <person name="Nishiyama T."/>
            <person name="Hattori M."/>
            <person name="Furukawa K."/>
            <person name="Fujii T."/>
        </authorList>
    </citation>
    <scope>NUCLEOTIDE SEQUENCE [LARGE SCALE GENOMIC DNA]</scope>
</reference>
<dbReference type="GO" id="GO:0020037">
    <property type="term" value="F:heme binding"/>
    <property type="evidence" value="ECO:0007669"/>
    <property type="project" value="InterPro"/>
</dbReference>
<keyword evidence="2" id="KW-1185">Reference proteome</keyword>
<dbReference type="Gene3D" id="1.20.120.10">
    <property type="entry name" value="Cytochrome c/b562"/>
    <property type="match status" value="1"/>
</dbReference>
<name>I3INS5_9BACT</name>
<dbReference type="GO" id="GO:0022900">
    <property type="term" value="P:electron transport chain"/>
    <property type="evidence" value="ECO:0007669"/>
    <property type="project" value="InterPro"/>
</dbReference>
<dbReference type="Pfam" id="PF01322">
    <property type="entry name" value="Cytochrom_C_2"/>
    <property type="match status" value="1"/>
</dbReference>
<evidence type="ECO:0000313" key="1">
    <source>
        <dbReference type="EMBL" id="GAB63370.1"/>
    </source>
</evidence>
<gene>
    <name evidence="1" type="ORF">KSU1_D0061</name>
</gene>
<proteinExistence type="predicted"/>
<organism evidence="1 2">
    <name type="scientific">Candidatus Jettenia caeni</name>
    <dbReference type="NCBI Taxonomy" id="247490"/>
    <lineage>
        <taxon>Bacteria</taxon>
        <taxon>Pseudomonadati</taxon>
        <taxon>Planctomycetota</taxon>
        <taxon>Candidatus Brocadiia</taxon>
        <taxon>Candidatus Brocadiales</taxon>
        <taxon>Candidatus Brocadiaceae</taxon>
        <taxon>Candidatus Jettenia</taxon>
    </lineage>
</organism>
<dbReference type="GO" id="GO:0005506">
    <property type="term" value="F:iron ion binding"/>
    <property type="evidence" value="ECO:0007669"/>
    <property type="project" value="InterPro"/>
</dbReference>
<dbReference type="PROSITE" id="PS51009">
    <property type="entry name" value="CYTCII"/>
    <property type="match status" value="1"/>
</dbReference>
<dbReference type="InterPro" id="IPR010980">
    <property type="entry name" value="Cyt_c/b562"/>
</dbReference>
<evidence type="ECO:0008006" key="3">
    <source>
        <dbReference type="Google" id="ProtNLM"/>
    </source>
</evidence>
<sequence length="175" mass="19504">MKRKGFLTIGLLGMSLIGLGISINAPVVSLAEEEVASHEGVIEPTRALMNEIANHMENILDGILAGNFKYVAQEAGAVVNQSYKINETFFQVDPKENPWYKRAKIDPNDSKKITKLKEDFDAYLKDIASSALEIQKAAKSNDEGATLKSFTSMIEKTCFECHKNLRDKQIPIENR</sequence>
<dbReference type="GO" id="GO:0009055">
    <property type="term" value="F:electron transfer activity"/>
    <property type="evidence" value="ECO:0007669"/>
    <property type="project" value="InterPro"/>
</dbReference>
<dbReference type="SUPFAM" id="SSF47175">
    <property type="entry name" value="Cytochromes"/>
    <property type="match status" value="1"/>
</dbReference>
<evidence type="ECO:0000313" key="2">
    <source>
        <dbReference type="Proteomes" id="UP000002985"/>
    </source>
</evidence>
<dbReference type="InterPro" id="IPR002321">
    <property type="entry name" value="Cyt_c_II"/>
</dbReference>
<dbReference type="Proteomes" id="UP000002985">
    <property type="component" value="Unassembled WGS sequence"/>
</dbReference>
<accession>I3INS5</accession>
<dbReference type="AlphaFoldDB" id="I3INS5"/>